<evidence type="ECO:0000259" key="4">
    <source>
        <dbReference type="Pfam" id="PF26616"/>
    </source>
</evidence>
<keyword evidence="6" id="KW-1185">Reference proteome</keyword>
<gene>
    <name evidence="5" type="ORF">QBC34DRAFT_404597</name>
</gene>
<evidence type="ECO:0000313" key="6">
    <source>
        <dbReference type="Proteomes" id="UP001321760"/>
    </source>
</evidence>
<feature type="transmembrane region" description="Helical" evidence="3">
    <location>
        <begin position="552"/>
        <end position="573"/>
    </location>
</feature>
<feature type="region of interest" description="Disordered" evidence="2">
    <location>
        <begin position="135"/>
        <end position="155"/>
    </location>
</feature>
<protein>
    <recommendedName>
        <fullName evidence="4">CorA-like transporter domain-containing protein</fullName>
    </recommendedName>
</protein>
<dbReference type="Proteomes" id="UP001321760">
    <property type="component" value="Unassembled WGS sequence"/>
</dbReference>
<dbReference type="Pfam" id="PF26616">
    <property type="entry name" value="CorA-like"/>
    <property type="match status" value="1"/>
</dbReference>
<keyword evidence="3" id="KW-0472">Membrane</keyword>
<feature type="domain" description="CorA-like transporter" evidence="4">
    <location>
        <begin position="169"/>
        <end position="382"/>
    </location>
</feature>
<evidence type="ECO:0000313" key="5">
    <source>
        <dbReference type="EMBL" id="KAK4449663.1"/>
    </source>
</evidence>
<proteinExistence type="predicted"/>
<evidence type="ECO:0000256" key="2">
    <source>
        <dbReference type="SAM" id="MobiDB-lite"/>
    </source>
</evidence>
<keyword evidence="3" id="KW-1133">Transmembrane helix</keyword>
<evidence type="ECO:0000256" key="3">
    <source>
        <dbReference type="SAM" id="Phobius"/>
    </source>
</evidence>
<evidence type="ECO:0000256" key="1">
    <source>
        <dbReference type="SAM" id="Coils"/>
    </source>
</evidence>
<sequence>MAELEIDKFSKALSRYNDYSSSGSAGPLHYPFNVLYNEDRRSVLQRYFRQHTRGRVSALLQLDLLLRPQSTIKDPETAKQYKRQQNRASSLNVPIYDFVDCADDPREHALDFPHMLDTLRELNWPIPLSIERTVDSLDQGPPRSRPEALSDGKDSATTDYVGVRFPEKYTTDPKCRFILLETQSSEQYRLNVSEDVLFLILSYHQVSPTYLHFLSYFGPQSGLSDPRFPNFKCQTAFSHTDHAISALGRTGLHLRVSFRLWTVVEKRADARDGFGKLSGWSKPQAIIYHHFDVGEGRALWILTVPRRSSGSSEERNALWTQIRSSIGANRGAGGVIKVGSELHADRFAGALDALLAISEWAVGDFELYLQHVEEELDILTDRYLQDGNLPSVSERVLQSVNHWIQEIDHCGIKCESNAGVLEKLLDLYSGLAEQARHLTQCRWLEDCARDIEVFRAQLKQMVDEMRELHSRTQVLKSVAMAREDFIMKLLQNRQTSKIGYFTELTSDGANVNRAFQIITLVSLPITAISTLFSTDIVKFNNVSGPLHFSFSWMALVWFSVSMTLFSLLLYFWFKRLQSNANWREGKRYLEAMQDEWALLRSAEENGGGDGTTTKVDAVGSSRAGLVGFPGERSSRLSPLRFRGGGVRIPKMGDVLSRRSRLPTS</sequence>
<dbReference type="AlphaFoldDB" id="A0AAV9GM84"/>
<reference evidence="5" key="2">
    <citation type="submission" date="2023-05" db="EMBL/GenBank/DDBJ databases">
        <authorList>
            <consortium name="Lawrence Berkeley National Laboratory"/>
            <person name="Steindorff A."/>
            <person name="Hensen N."/>
            <person name="Bonometti L."/>
            <person name="Westerberg I."/>
            <person name="Brannstrom I.O."/>
            <person name="Guillou S."/>
            <person name="Cros-Aarteil S."/>
            <person name="Calhoun S."/>
            <person name="Haridas S."/>
            <person name="Kuo A."/>
            <person name="Mondo S."/>
            <person name="Pangilinan J."/>
            <person name="Riley R."/>
            <person name="Labutti K."/>
            <person name="Andreopoulos B."/>
            <person name="Lipzen A."/>
            <person name="Chen C."/>
            <person name="Yanf M."/>
            <person name="Daum C."/>
            <person name="Ng V."/>
            <person name="Clum A."/>
            <person name="Ohm R."/>
            <person name="Martin F."/>
            <person name="Silar P."/>
            <person name="Natvig D."/>
            <person name="Lalanne C."/>
            <person name="Gautier V."/>
            <person name="Ament-Velasquez S.L."/>
            <person name="Kruys A."/>
            <person name="Hutchinson M.I."/>
            <person name="Powell A.J."/>
            <person name="Barry K."/>
            <person name="Miller A.N."/>
            <person name="Grigoriev I.V."/>
            <person name="Debuchy R."/>
            <person name="Gladieux P."/>
            <person name="Thoren M.H."/>
            <person name="Johannesson H."/>
        </authorList>
    </citation>
    <scope>NUCLEOTIDE SEQUENCE</scope>
    <source>
        <strain evidence="5">PSN243</strain>
    </source>
</reference>
<organism evidence="5 6">
    <name type="scientific">Podospora aff. communis PSN243</name>
    <dbReference type="NCBI Taxonomy" id="3040156"/>
    <lineage>
        <taxon>Eukaryota</taxon>
        <taxon>Fungi</taxon>
        <taxon>Dikarya</taxon>
        <taxon>Ascomycota</taxon>
        <taxon>Pezizomycotina</taxon>
        <taxon>Sordariomycetes</taxon>
        <taxon>Sordariomycetidae</taxon>
        <taxon>Sordariales</taxon>
        <taxon>Podosporaceae</taxon>
        <taxon>Podospora</taxon>
    </lineage>
</organism>
<keyword evidence="1" id="KW-0175">Coiled coil</keyword>
<feature type="compositionally biased region" description="Basic and acidic residues" evidence="2">
    <location>
        <begin position="144"/>
        <end position="155"/>
    </location>
</feature>
<accession>A0AAV9GM84</accession>
<dbReference type="InterPro" id="IPR058257">
    <property type="entry name" value="CorA-like_dom"/>
</dbReference>
<keyword evidence="3" id="KW-0812">Transmembrane</keyword>
<feature type="coiled-coil region" evidence="1">
    <location>
        <begin position="444"/>
        <end position="471"/>
    </location>
</feature>
<reference evidence="5" key="1">
    <citation type="journal article" date="2023" name="Mol. Phylogenet. Evol.">
        <title>Genome-scale phylogeny and comparative genomics of the fungal order Sordariales.</title>
        <authorList>
            <person name="Hensen N."/>
            <person name="Bonometti L."/>
            <person name="Westerberg I."/>
            <person name="Brannstrom I.O."/>
            <person name="Guillou S."/>
            <person name="Cros-Aarteil S."/>
            <person name="Calhoun S."/>
            <person name="Haridas S."/>
            <person name="Kuo A."/>
            <person name="Mondo S."/>
            <person name="Pangilinan J."/>
            <person name="Riley R."/>
            <person name="LaButti K."/>
            <person name="Andreopoulos B."/>
            <person name="Lipzen A."/>
            <person name="Chen C."/>
            <person name="Yan M."/>
            <person name="Daum C."/>
            <person name="Ng V."/>
            <person name="Clum A."/>
            <person name="Steindorff A."/>
            <person name="Ohm R.A."/>
            <person name="Martin F."/>
            <person name="Silar P."/>
            <person name="Natvig D.O."/>
            <person name="Lalanne C."/>
            <person name="Gautier V."/>
            <person name="Ament-Velasquez S.L."/>
            <person name="Kruys A."/>
            <person name="Hutchinson M.I."/>
            <person name="Powell A.J."/>
            <person name="Barry K."/>
            <person name="Miller A.N."/>
            <person name="Grigoriev I.V."/>
            <person name="Debuchy R."/>
            <person name="Gladieux P."/>
            <person name="Hiltunen Thoren M."/>
            <person name="Johannesson H."/>
        </authorList>
    </citation>
    <scope>NUCLEOTIDE SEQUENCE</scope>
    <source>
        <strain evidence="5">PSN243</strain>
    </source>
</reference>
<dbReference type="EMBL" id="MU865936">
    <property type="protein sequence ID" value="KAK4449663.1"/>
    <property type="molecule type" value="Genomic_DNA"/>
</dbReference>
<comment type="caution">
    <text evidence="5">The sequence shown here is derived from an EMBL/GenBank/DDBJ whole genome shotgun (WGS) entry which is preliminary data.</text>
</comment>
<name>A0AAV9GM84_9PEZI</name>